<dbReference type="GO" id="GO:0015288">
    <property type="term" value="F:porin activity"/>
    <property type="evidence" value="ECO:0007669"/>
    <property type="project" value="UniProtKB-KW"/>
</dbReference>
<accession>A0A4Y8MSE4</accession>
<evidence type="ECO:0000259" key="12">
    <source>
        <dbReference type="Pfam" id="PF13609"/>
    </source>
</evidence>
<feature type="chain" id="PRO_5021335339" evidence="11">
    <location>
        <begin position="27"/>
        <end position="352"/>
    </location>
</feature>
<evidence type="ECO:0000256" key="7">
    <source>
        <dbReference type="ARBA" id="ARBA00023065"/>
    </source>
</evidence>
<dbReference type="PANTHER" id="PTHR34501:SF9">
    <property type="entry name" value="MAJOR OUTER MEMBRANE PROTEIN P.IA"/>
    <property type="match status" value="1"/>
</dbReference>
<evidence type="ECO:0000313" key="14">
    <source>
        <dbReference type="Proteomes" id="UP000297385"/>
    </source>
</evidence>
<reference evidence="13 14" key="1">
    <citation type="submission" date="2019-03" db="EMBL/GenBank/DDBJ databases">
        <title>Complete Genome Sequence of Paraburkholderia dipogonis ICMP 19430T, a Nitrogen-fixing Symbiont of the South African Invasive Legume Dipogon lignosus in New Zealand.</title>
        <authorList>
            <person name="De Meyer S.E."/>
        </authorList>
    </citation>
    <scope>NUCLEOTIDE SEQUENCE [LARGE SCALE GENOMIC DNA]</scope>
    <source>
        <strain evidence="13 14">ICMP 19430</strain>
    </source>
</reference>
<dbReference type="InterPro" id="IPR033900">
    <property type="entry name" value="Gram_neg_porin_domain"/>
</dbReference>
<evidence type="ECO:0000313" key="13">
    <source>
        <dbReference type="EMBL" id="TFE40332.1"/>
    </source>
</evidence>
<feature type="signal peptide" evidence="11">
    <location>
        <begin position="1"/>
        <end position="26"/>
    </location>
</feature>
<protein>
    <submittedName>
        <fullName evidence="13">Porin</fullName>
    </submittedName>
</protein>
<keyword evidence="5" id="KW-0812">Transmembrane</keyword>
<evidence type="ECO:0000256" key="5">
    <source>
        <dbReference type="ARBA" id="ARBA00022692"/>
    </source>
</evidence>
<dbReference type="GeneID" id="97303445"/>
<evidence type="ECO:0000256" key="8">
    <source>
        <dbReference type="ARBA" id="ARBA00023114"/>
    </source>
</evidence>
<evidence type="ECO:0000256" key="3">
    <source>
        <dbReference type="ARBA" id="ARBA00022448"/>
    </source>
</evidence>
<keyword evidence="7" id="KW-0406">Ion transport</keyword>
<comment type="subcellular location">
    <subcellularLocation>
        <location evidence="1">Cell outer membrane</location>
        <topology evidence="1">Multi-pass membrane protein</topology>
    </subcellularLocation>
</comment>
<dbReference type="CDD" id="cd00342">
    <property type="entry name" value="gram_neg_porins"/>
    <property type="match status" value="1"/>
</dbReference>
<dbReference type="AlphaFoldDB" id="A0A4Y8MSE4"/>
<gene>
    <name evidence="13" type="ORF">E2553_26520</name>
</gene>
<evidence type="ECO:0000256" key="4">
    <source>
        <dbReference type="ARBA" id="ARBA00022452"/>
    </source>
</evidence>
<keyword evidence="4" id="KW-1134">Transmembrane beta strand</keyword>
<evidence type="ECO:0000256" key="1">
    <source>
        <dbReference type="ARBA" id="ARBA00004571"/>
    </source>
</evidence>
<keyword evidence="3" id="KW-0813">Transport</keyword>
<organism evidence="13 14">
    <name type="scientific">Paraburkholderia dipogonis</name>
    <dbReference type="NCBI Taxonomy" id="1211383"/>
    <lineage>
        <taxon>Bacteria</taxon>
        <taxon>Pseudomonadati</taxon>
        <taxon>Pseudomonadota</taxon>
        <taxon>Betaproteobacteria</taxon>
        <taxon>Burkholderiales</taxon>
        <taxon>Burkholderiaceae</taxon>
        <taxon>Paraburkholderia</taxon>
    </lineage>
</organism>
<dbReference type="SUPFAM" id="SSF56935">
    <property type="entry name" value="Porins"/>
    <property type="match status" value="1"/>
</dbReference>
<proteinExistence type="predicted"/>
<keyword evidence="8" id="KW-0626">Porin</keyword>
<comment type="caution">
    <text evidence="13">The sequence shown here is derived from an EMBL/GenBank/DDBJ whole genome shotgun (WGS) entry which is preliminary data.</text>
</comment>
<evidence type="ECO:0000256" key="9">
    <source>
        <dbReference type="ARBA" id="ARBA00023136"/>
    </source>
</evidence>
<dbReference type="PANTHER" id="PTHR34501">
    <property type="entry name" value="PROTEIN YDDL-RELATED"/>
    <property type="match status" value="1"/>
</dbReference>
<keyword evidence="9" id="KW-0472">Membrane</keyword>
<comment type="subunit">
    <text evidence="2">Homotrimer.</text>
</comment>
<evidence type="ECO:0000256" key="10">
    <source>
        <dbReference type="ARBA" id="ARBA00023237"/>
    </source>
</evidence>
<sequence>MKMLHRPSAAFLAVAVLAGTSTHALAQSNVTLYGIVDSGLVYQTKSSGNAGALKGALDGGWAPSIWGLTGQEDIGGGTKIGFALENGFSTTTGQFGNSNGGIFGRHAYVQATGSFGDIKAGLQFSPFFLAIGGRDPRAMSNFASAFTEYLGKVGINGIFDSNSLVYTSPTFGGLTGSVQYAPGGIAGSSVKGRRLSGSLVYSTGPFSADAAYYQTKDATTSATAIDGATLGASYSFESVTGYALAIRLRNNEAPGSPNYMVYGGGLSWKPASPILVDCGVYYSKDRSASGSHSLMYSVGSMYSLSARTSLYAQVALVNNHGGMGTGVAANGDLTQIPNGNTLAASVGIQHRF</sequence>
<dbReference type="Pfam" id="PF13609">
    <property type="entry name" value="Porin_4"/>
    <property type="match status" value="1"/>
</dbReference>
<evidence type="ECO:0000256" key="6">
    <source>
        <dbReference type="ARBA" id="ARBA00022729"/>
    </source>
</evidence>
<dbReference type="EMBL" id="SNVI01000002">
    <property type="protein sequence ID" value="TFE40332.1"/>
    <property type="molecule type" value="Genomic_DNA"/>
</dbReference>
<dbReference type="GO" id="GO:0009279">
    <property type="term" value="C:cell outer membrane"/>
    <property type="evidence" value="ECO:0007669"/>
    <property type="project" value="UniProtKB-SubCell"/>
</dbReference>
<dbReference type="Gene3D" id="2.40.160.10">
    <property type="entry name" value="Porin"/>
    <property type="match status" value="1"/>
</dbReference>
<dbReference type="PRINTS" id="PR00184">
    <property type="entry name" value="NEISSPPORIN"/>
</dbReference>
<dbReference type="Proteomes" id="UP000297385">
    <property type="component" value="Unassembled WGS sequence"/>
</dbReference>
<dbReference type="GO" id="GO:0006811">
    <property type="term" value="P:monoatomic ion transport"/>
    <property type="evidence" value="ECO:0007669"/>
    <property type="project" value="UniProtKB-KW"/>
</dbReference>
<evidence type="ECO:0000256" key="2">
    <source>
        <dbReference type="ARBA" id="ARBA00011233"/>
    </source>
</evidence>
<dbReference type="InterPro" id="IPR002299">
    <property type="entry name" value="Porin_Neis"/>
</dbReference>
<name>A0A4Y8MSE4_9BURK</name>
<dbReference type="GO" id="GO:0046930">
    <property type="term" value="C:pore complex"/>
    <property type="evidence" value="ECO:0007669"/>
    <property type="project" value="UniProtKB-KW"/>
</dbReference>
<keyword evidence="10" id="KW-0998">Cell outer membrane</keyword>
<keyword evidence="6 11" id="KW-0732">Signal</keyword>
<dbReference type="RefSeq" id="WP_134462275.1">
    <property type="nucleotide sequence ID" value="NZ_JBHMFL010000016.1"/>
</dbReference>
<evidence type="ECO:0000256" key="11">
    <source>
        <dbReference type="SAM" id="SignalP"/>
    </source>
</evidence>
<dbReference type="InterPro" id="IPR023614">
    <property type="entry name" value="Porin_dom_sf"/>
</dbReference>
<dbReference type="InterPro" id="IPR050298">
    <property type="entry name" value="Gram-neg_bact_OMP"/>
</dbReference>
<feature type="domain" description="Porin" evidence="12">
    <location>
        <begin position="13"/>
        <end position="320"/>
    </location>
</feature>